<feature type="compositionally biased region" description="Basic and acidic residues" evidence="3">
    <location>
        <begin position="110"/>
        <end position="123"/>
    </location>
</feature>
<accession>D8LYQ1</accession>
<feature type="compositionally biased region" description="Basic residues" evidence="3">
    <location>
        <begin position="128"/>
        <end position="137"/>
    </location>
</feature>
<dbReference type="OrthoDB" id="261572at2759"/>
<evidence type="ECO:0008006" key="6">
    <source>
        <dbReference type="Google" id="ProtNLM"/>
    </source>
</evidence>
<dbReference type="InParanoid" id="D8LYQ1"/>
<proteinExistence type="predicted"/>
<evidence type="ECO:0000256" key="2">
    <source>
        <dbReference type="ARBA" id="ARBA00022942"/>
    </source>
</evidence>
<gene>
    <name evidence="4" type="ORF">GSBLH_T00000987001</name>
</gene>
<dbReference type="InterPro" id="IPR011989">
    <property type="entry name" value="ARM-like"/>
</dbReference>
<dbReference type="RefSeq" id="XP_012894754.1">
    <property type="nucleotide sequence ID" value="XM_013039300.1"/>
</dbReference>
<dbReference type="PANTHER" id="PTHR10943:SF2">
    <property type="entry name" value="26S PROTEASOME NON-ATPASE REGULATORY SUBUNIT 1"/>
    <property type="match status" value="1"/>
</dbReference>
<protein>
    <recommendedName>
        <fullName evidence="6">Condensin complex subunit 1 C-terminal domain-containing protein</fullName>
    </recommendedName>
</protein>
<dbReference type="PANTHER" id="PTHR10943">
    <property type="entry name" value="26S PROTEASOME NON-ATPASE REGULATORY SUBUNIT"/>
    <property type="match status" value="1"/>
</dbReference>
<sequence length="270" mass="27684">MIAGDVSENVRRNAVIALGFVFIDQPAAFLPTAQLLLQSFNPHIRYAAALIAGIINAGAANAQLSDLLLKAMDDPEDFVAQGAAIGLGALLMETNAVNTPQVSRRGSAGRVERRVSREDHEGAAQRGLRGRQARRHRAETPGRAAGRGPAGRRGSEHGAEADGSGRTASASGGERVPGLPSVGVVPAGPNHGQSARAHAGDRRGRLAAHAQGLPDALRPGGGPVCVRGAGEEGGKGREGHGHLQLPGKAEARGAAVHAAEIEHARAERIG</sequence>
<name>D8LYQ1_BLAHO</name>
<dbReference type="AlphaFoldDB" id="D8LYQ1"/>
<dbReference type="Pfam" id="PF13646">
    <property type="entry name" value="HEAT_2"/>
    <property type="match status" value="1"/>
</dbReference>
<evidence type="ECO:0000256" key="1">
    <source>
        <dbReference type="ARBA" id="ARBA00022737"/>
    </source>
</evidence>
<dbReference type="GO" id="GO:0008540">
    <property type="term" value="C:proteasome regulatory particle, base subcomplex"/>
    <property type="evidence" value="ECO:0007669"/>
    <property type="project" value="TreeGrafter"/>
</dbReference>
<keyword evidence="5" id="KW-1185">Reference proteome</keyword>
<evidence type="ECO:0000313" key="5">
    <source>
        <dbReference type="Proteomes" id="UP000008312"/>
    </source>
</evidence>
<reference evidence="4" key="1">
    <citation type="submission" date="2010-02" db="EMBL/GenBank/DDBJ databases">
        <title>Sequencing and annotation of the Blastocystis hominis genome.</title>
        <authorList>
            <person name="Wincker P."/>
        </authorList>
    </citation>
    <scope>NUCLEOTIDE SEQUENCE</scope>
    <source>
        <strain evidence="4">Singapore isolate B</strain>
    </source>
</reference>
<dbReference type="GO" id="GO:0043161">
    <property type="term" value="P:proteasome-mediated ubiquitin-dependent protein catabolic process"/>
    <property type="evidence" value="ECO:0007669"/>
    <property type="project" value="TreeGrafter"/>
</dbReference>
<dbReference type="InterPro" id="IPR016024">
    <property type="entry name" value="ARM-type_fold"/>
</dbReference>
<keyword evidence="2" id="KW-0647">Proteasome</keyword>
<organism evidence="4">
    <name type="scientific">Blastocystis hominis</name>
    <dbReference type="NCBI Taxonomy" id="12968"/>
    <lineage>
        <taxon>Eukaryota</taxon>
        <taxon>Sar</taxon>
        <taxon>Stramenopiles</taxon>
        <taxon>Bigyra</taxon>
        <taxon>Opalozoa</taxon>
        <taxon>Opalinata</taxon>
        <taxon>Blastocystidae</taxon>
        <taxon>Blastocystis</taxon>
    </lineage>
</organism>
<dbReference type="GeneID" id="24918272"/>
<feature type="region of interest" description="Disordered" evidence="3">
    <location>
        <begin position="101"/>
        <end position="222"/>
    </location>
</feature>
<dbReference type="SUPFAM" id="SSF48371">
    <property type="entry name" value="ARM repeat"/>
    <property type="match status" value="1"/>
</dbReference>
<dbReference type="EMBL" id="FN668639">
    <property type="protein sequence ID" value="CBK20706.2"/>
    <property type="molecule type" value="Genomic_DNA"/>
</dbReference>
<evidence type="ECO:0000256" key="3">
    <source>
        <dbReference type="SAM" id="MobiDB-lite"/>
    </source>
</evidence>
<evidence type="ECO:0000313" key="4">
    <source>
        <dbReference type="EMBL" id="CBK20706.2"/>
    </source>
</evidence>
<dbReference type="GO" id="GO:0034515">
    <property type="term" value="C:proteasome storage granule"/>
    <property type="evidence" value="ECO:0007669"/>
    <property type="project" value="TreeGrafter"/>
</dbReference>
<dbReference type="Gene3D" id="1.25.10.10">
    <property type="entry name" value="Leucine-rich Repeat Variant"/>
    <property type="match status" value="1"/>
</dbReference>
<keyword evidence="1" id="KW-0677">Repeat</keyword>
<dbReference type="Proteomes" id="UP000008312">
    <property type="component" value="Unassembled WGS sequence"/>
</dbReference>
<dbReference type="GO" id="GO:0005634">
    <property type="term" value="C:nucleus"/>
    <property type="evidence" value="ECO:0007669"/>
    <property type="project" value="TreeGrafter"/>
</dbReference>